<feature type="compositionally biased region" description="Low complexity" evidence="1">
    <location>
        <begin position="73"/>
        <end position="85"/>
    </location>
</feature>
<dbReference type="EMBL" id="BONE01000068">
    <property type="protein sequence ID" value="GIF76702.1"/>
    <property type="molecule type" value="Genomic_DNA"/>
</dbReference>
<evidence type="ECO:0000256" key="1">
    <source>
        <dbReference type="SAM" id="MobiDB-lite"/>
    </source>
</evidence>
<evidence type="ECO:0000313" key="3">
    <source>
        <dbReference type="EMBL" id="GIF76702.1"/>
    </source>
</evidence>
<feature type="transmembrane region" description="Helical" evidence="2">
    <location>
        <begin position="45"/>
        <end position="64"/>
    </location>
</feature>
<feature type="region of interest" description="Disordered" evidence="1">
    <location>
        <begin position="73"/>
        <end position="135"/>
    </location>
</feature>
<feature type="compositionally biased region" description="Pro residues" evidence="1">
    <location>
        <begin position="86"/>
        <end position="98"/>
    </location>
</feature>
<sequence length="249" mass="25563">MREEPRTDQVRDAFAALTGSIDPHLRPPGVGSVRDTVHRRRQRRLIGVAAAAVAVATVVGLAQLPAMEQPAPVAAERPAPVRTSPPSAPQPPLAPPTRAPVSAGNGTDAADGPVATATSTPARAPGGQASVAPTARPPACASAVHVSRSAGNLVIIADPVCAGETIAVSWVTYEARADGSQRLFAHERLTLTAARHRITTTLRESPTCVGAWYVLRGDPSIPATIGAEDVEPFPGGTVVASQDGEICLS</sequence>
<reference evidence="3 4" key="1">
    <citation type="submission" date="2021-01" db="EMBL/GenBank/DDBJ databases">
        <title>Whole genome shotgun sequence of Asanoa siamensis NBRC 107932.</title>
        <authorList>
            <person name="Komaki H."/>
            <person name="Tamura T."/>
        </authorList>
    </citation>
    <scope>NUCLEOTIDE SEQUENCE [LARGE SCALE GENOMIC DNA]</scope>
    <source>
        <strain evidence="3 4">NBRC 107932</strain>
    </source>
</reference>
<evidence type="ECO:0000256" key="2">
    <source>
        <dbReference type="SAM" id="Phobius"/>
    </source>
</evidence>
<dbReference type="RefSeq" id="WP_203717571.1">
    <property type="nucleotide sequence ID" value="NZ_BONE01000068.1"/>
</dbReference>
<keyword evidence="4" id="KW-1185">Reference proteome</keyword>
<organism evidence="3 4">
    <name type="scientific">Asanoa siamensis</name>
    <dbReference type="NCBI Taxonomy" id="926357"/>
    <lineage>
        <taxon>Bacteria</taxon>
        <taxon>Bacillati</taxon>
        <taxon>Actinomycetota</taxon>
        <taxon>Actinomycetes</taxon>
        <taxon>Micromonosporales</taxon>
        <taxon>Micromonosporaceae</taxon>
        <taxon>Asanoa</taxon>
    </lineage>
</organism>
<evidence type="ECO:0000313" key="4">
    <source>
        <dbReference type="Proteomes" id="UP000604117"/>
    </source>
</evidence>
<protein>
    <submittedName>
        <fullName evidence="3">Uncharacterized protein</fullName>
    </submittedName>
</protein>
<keyword evidence="2" id="KW-1133">Transmembrane helix</keyword>
<keyword evidence="2" id="KW-0472">Membrane</keyword>
<keyword evidence="2" id="KW-0812">Transmembrane</keyword>
<gene>
    <name evidence="3" type="ORF">Asi02nite_62200</name>
</gene>
<comment type="caution">
    <text evidence="3">The sequence shown here is derived from an EMBL/GenBank/DDBJ whole genome shotgun (WGS) entry which is preliminary data.</text>
</comment>
<proteinExistence type="predicted"/>
<accession>A0ABQ4D0S4</accession>
<dbReference type="Proteomes" id="UP000604117">
    <property type="component" value="Unassembled WGS sequence"/>
</dbReference>
<name>A0ABQ4D0S4_9ACTN</name>